<evidence type="ECO:0000313" key="6">
    <source>
        <dbReference type="Proteomes" id="UP000489351"/>
    </source>
</evidence>
<dbReference type="Proteomes" id="UP000489351">
    <property type="component" value="Unassembled WGS sequence"/>
</dbReference>
<name>A0A432AWG7_CHLPH</name>
<proteinExistence type="predicted"/>
<dbReference type="RefSeq" id="WP_011890511.1">
    <property type="nucleotide sequence ID" value="NZ_CP041698.1"/>
</dbReference>
<comment type="caution">
    <text evidence="3">The sequence shown here is derived from an EMBL/GenBank/DDBJ whole genome shotgun (WGS) entry which is preliminary data.</text>
</comment>
<evidence type="ECO:0000313" key="3">
    <source>
        <dbReference type="EMBL" id="RTY38872.1"/>
    </source>
</evidence>
<sequence length="74" mass="8420">MGKRQIIYRPDRIAGSKELLNREVNLVTKEARVWHGTITAIGPAEVELKDARKGTHRIAFAHIDRIYSDSKTGY</sequence>
<dbReference type="Proteomes" id="UP000327458">
    <property type="component" value="Unassembled WGS sequence"/>
</dbReference>
<evidence type="ECO:0000313" key="4">
    <source>
        <dbReference type="Proteomes" id="UP000279908"/>
    </source>
</evidence>
<gene>
    <name evidence="3" type="ORF">EKD02_04145</name>
    <name evidence="1" type="ORF">FP507_07580</name>
    <name evidence="2" type="ORF">GJ685_07120</name>
</gene>
<accession>A0A432AWG7</accession>
<evidence type="ECO:0000313" key="1">
    <source>
        <dbReference type="EMBL" id="KAA6232922.1"/>
    </source>
</evidence>
<dbReference type="EMBL" id="VMRG01000001">
    <property type="protein sequence ID" value="KAA6232922.1"/>
    <property type="molecule type" value="Genomic_DNA"/>
</dbReference>
<evidence type="ECO:0000313" key="5">
    <source>
        <dbReference type="Proteomes" id="UP000327458"/>
    </source>
</evidence>
<dbReference type="EMBL" id="WUBZ01000022">
    <property type="protein sequence ID" value="MWV54837.1"/>
    <property type="molecule type" value="Genomic_DNA"/>
</dbReference>
<dbReference type="EMBL" id="RXYK01000004">
    <property type="protein sequence ID" value="RTY38872.1"/>
    <property type="molecule type" value="Genomic_DNA"/>
</dbReference>
<keyword evidence="6" id="KW-1185">Reference proteome</keyword>
<organism evidence="3 4">
    <name type="scientific">Chlorobium phaeovibrioides</name>
    <dbReference type="NCBI Taxonomy" id="1094"/>
    <lineage>
        <taxon>Bacteria</taxon>
        <taxon>Pseudomonadati</taxon>
        <taxon>Chlorobiota</taxon>
        <taxon>Chlorobiia</taxon>
        <taxon>Chlorobiales</taxon>
        <taxon>Chlorobiaceae</taxon>
        <taxon>Chlorobium/Pelodictyon group</taxon>
        <taxon>Chlorobium</taxon>
    </lineage>
</organism>
<dbReference type="AlphaFoldDB" id="A0A432AWG7"/>
<dbReference type="OMA" id="RVWHGRI"/>
<reference evidence="3 4" key="1">
    <citation type="submission" date="2018-12" db="EMBL/GenBank/DDBJ databases">
        <authorList>
            <person name="Lunina O.N."/>
            <person name="Grouzdev D.S."/>
            <person name="Gorlenko V.M."/>
            <person name="Savvichev A.S."/>
        </authorList>
    </citation>
    <scope>NUCLEOTIDE SEQUENCE [LARGE SCALE GENOMIC DNA]</scope>
    <source>
        <strain evidence="3 4">BrKhr-17</strain>
    </source>
</reference>
<dbReference type="Proteomes" id="UP000279908">
    <property type="component" value="Unassembled WGS sequence"/>
</dbReference>
<reference evidence="2 6" key="3">
    <citation type="submission" date="2019-11" db="EMBL/GenBank/DDBJ databases">
        <title>Green- and brown-colored morphotypes of Chlorobia in the stratified aquatic ecosystems of Kandalaksha Gulf (White Sea): A model for study of the accessory genome evolution.</title>
        <authorList>
            <person name="Grouzdev D.S."/>
        </authorList>
    </citation>
    <scope>NUCLEOTIDE SEQUENCE [LARGE SCALE GENOMIC DNA]</scope>
    <source>
        <strain evidence="2 6">ZM</strain>
    </source>
</reference>
<evidence type="ECO:0000313" key="2">
    <source>
        <dbReference type="EMBL" id="MWV54837.1"/>
    </source>
</evidence>
<protein>
    <submittedName>
        <fullName evidence="3">Uncharacterized protein</fullName>
    </submittedName>
</protein>
<reference evidence="1 5" key="2">
    <citation type="submission" date="2019-07" db="EMBL/GenBank/DDBJ databases">
        <title>Draft genome Sequence of Chlorobium phaeovibrioides sp. strain PhvTcv-s14, from the Phylum Chlorobi.</title>
        <authorList>
            <person name="Babenko V."/>
            <person name="Boldyreva D."/>
            <person name="Kanygina A."/>
            <person name="Selezneva O."/>
            <person name="Akopiyan T."/>
            <person name="Lunina O."/>
        </authorList>
    </citation>
    <scope>NUCLEOTIDE SEQUENCE [LARGE SCALE GENOMIC DNA]</scope>
    <source>
        <strain evidence="1 5">GrTcv12</strain>
    </source>
</reference>